<proteinExistence type="predicted"/>
<dbReference type="Proteomes" id="UP000594638">
    <property type="component" value="Unassembled WGS sequence"/>
</dbReference>
<name>A0A8S0T768_OLEEU</name>
<protein>
    <submittedName>
        <fullName evidence="1">Uncharacterized protein</fullName>
    </submittedName>
</protein>
<keyword evidence="2" id="KW-1185">Reference proteome</keyword>
<gene>
    <name evidence="1" type="ORF">OLEA9_A072110</name>
</gene>
<reference evidence="1 2" key="1">
    <citation type="submission" date="2019-12" db="EMBL/GenBank/DDBJ databases">
        <authorList>
            <person name="Alioto T."/>
            <person name="Alioto T."/>
            <person name="Gomez Garrido J."/>
        </authorList>
    </citation>
    <scope>NUCLEOTIDE SEQUENCE [LARGE SCALE GENOMIC DNA]</scope>
</reference>
<organism evidence="1 2">
    <name type="scientific">Olea europaea subsp. europaea</name>
    <dbReference type="NCBI Taxonomy" id="158383"/>
    <lineage>
        <taxon>Eukaryota</taxon>
        <taxon>Viridiplantae</taxon>
        <taxon>Streptophyta</taxon>
        <taxon>Embryophyta</taxon>
        <taxon>Tracheophyta</taxon>
        <taxon>Spermatophyta</taxon>
        <taxon>Magnoliopsida</taxon>
        <taxon>eudicotyledons</taxon>
        <taxon>Gunneridae</taxon>
        <taxon>Pentapetalae</taxon>
        <taxon>asterids</taxon>
        <taxon>lamiids</taxon>
        <taxon>Lamiales</taxon>
        <taxon>Oleaceae</taxon>
        <taxon>Oleeae</taxon>
        <taxon>Olea</taxon>
    </lineage>
</organism>
<evidence type="ECO:0000313" key="2">
    <source>
        <dbReference type="Proteomes" id="UP000594638"/>
    </source>
</evidence>
<comment type="caution">
    <text evidence="1">The sequence shown here is derived from an EMBL/GenBank/DDBJ whole genome shotgun (WGS) entry which is preliminary data.</text>
</comment>
<dbReference type="EMBL" id="CACTIH010005713">
    <property type="protein sequence ID" value="CAA3000825.1"/>
    <property type="molecule type" value="Genomic_DNA"/>
</dbReference>
<sequence length="81" mass="8911">MSLMKDPKDDAEDTRFSEFHQLLMGALDIPSTPVAQLDSLDTFSDGNVAFDKPLDFSPLASSDVRVPLGNKAQVKHEDPFC</sequence>
<accession>A0A8S0T768</accession>
<dbReference type="Gramene" id="OE9A072110T1">
    <property type="protein sequence ID" value="OE9A072110C1"/>
    <property type="gene ID" value="OE9A072110"/>
</dbReference>
<dbReference type="AlphaFoldDB" id="A0A8S0T768"/>
<evidence type="ECO:0000313" key="1">
    <source>
        <dbReference type="EMBL" id="CAA3000825.1"/>
    </source>
</evidence>